<keyword evidence="2" id="KW-1185">Reference proteome</keyword>
<proteinExistence type="predicted"/>
<reference evidence="1 2" key="1">
    <citation type="submission" date="2019-01" db="EMBL/GenBank/DDBJ databases">
        <title>Genomes sequencing and comparative genomics of infectious freshwater microsporidia, Cucumispora dikerogammari and Thelohania contejeani.</title>
        <authorList>
            <person name="Cormier A."/>
            <person name="Giraud I."/>
            <person name="Wattier R."/>
            <person name="Teixeira M."/>
            <person name="Grandjean F."/>
            <person name="Rigaud T."/>
            <person name="Cordaux R."/>
        </authorList>
    </citation>
    <scope>NUCLEOTIDE SEQUENCE [LARGE SCALE GENOMIC DNA]</scope>
    <source>
        <strain evidence="1">T1</strain>
        <tissue evidence="1">Spores</tissue>
    </source>
</reference>
<evidence type="ECO:0000313" key="2">
    <source>
        <dbReference type="Proteomes" id="UP001516464"/>
    </source>
</evidence>
<organism evidence="1 2">
    <name type="scientific">Astathelohania contejeani</name>
    <dbReference type="NCBI Taxonomy" id="164912"/>
    <lineage>
        <taxon>Eukaryota</taxon>
        <taxon>Fungi</taxon>
        <taxon>Fungi incertae sedis</taxon>
        <taxon>Microsporidia</taxon>
        <taxon>Astathelohaniidae</taxon>
        <taxon>Astathelohania</taxon>
    </lineage>
</organism>
<evidence type="ECO:0008006" key="3">
    <source>
        <dbReference type="Google" id="ProtNLM"/>
    </source>
</evidence>
<evidence type="ECO:0000313" key="1">
    <source>
        <dbReference type="EMBL" id="KAF7678794.1"/>
    </source>
</evidence>
<name>A0ABQ7HVN0_9MICR</name>
<dbReference type="Proteomes" id="UP001516464">
    <property type="component" value="Unassembled WGS sequence"/>
</dbReference>
<sequence length="148" mass="17891">MCEVARILQTVQWFYQEASLKPKLQSNWKQSIGNKISALNNSIELLKKAKDRSKLFGIEIKTAKQVMKRFNLTLEKPHDVMKAIISLKELTRIYEKKLEMHTKRKERRRKNQCFELYRSKFYRKLSGVDIPEHQVDINEIREYWSKMW</sequence>
<protein>
    <recommendedName>
        <fullName evidence="3">Ribosomal protein S15</fullName>
    </recommendedName>
</protein>
<comment type="caution">
    <text evidence="1">The sequence shown here is derived from an EMBL/GenBank/DDBJ whole genome shotgun (WGS) entry which is preliminary data.</text>
</comment>
<accession>A0ABQ7HVN0</accession>
<dbReference type="EMBL" id="SBIQ01000373">
    <property type="protein sequence ID" value="KAF7678794.1"/>
    <property type="molecule type" value="Genomic_DNA"/>
</dbReference>
<gene>
    <name evidence="1" type="ORF">TCON_2567</name>
</gene>